<evidence type="ECO:0000256" key="5">
    <source>
        <dbReference type="SAM" id="MobiDB-lite"/>
    </source>
</evidence>
<dbReference type="GeneID" id="76148439"/>
<feature type="transmembrane region" description="Helical" evidence="6">
    <location>
        <begin position="1001"/>
        <end position="1021"/>
    </location>
</feature>
<comment type="subcellular location">
    <subcellularLocation>
        <location evidence="1">Membrane</location>
    </subcellularLocation>
</comment>
<evidence type="ECO:0000256" key="3">
    <source>
        <dbReference type="ARBA" id="ARBA00022989"/>
    </source>
</evidence>
<evidence type="ECO:0000259" key="8">
    <source>
        <dbReference type="PROSITE" id="PS51778"/>
    </source>
</evidence>
<dbReference type="Gene3D" id="2.30.29.30">
    <property type="entry name" value="Pleckstrin-homology domain (PH domain)/Phosphotyrosine-binding domain (PTB)"/>
    <property type="match status" value="1"/>
</dbReference>
<comment type="caution">
    <text evidence="9">The sequence shown here is derived from an EMBL/GenBank/DDBJ whole genome shotgun (WGS) entry which is preliminary data.</text>
</comment>
<dbReference type="PROSITE" id="PS50003">
    <property type="entry name" value="PH_DOMAIN"/>
    <property type="match status" value="1"/>
</dbReference>
<keyword evidence="2 6" id="KW-0812">Transmembrane</keyword>
<dbReference type="CDD" id="cd07609">
    <property type="entry name" value="BAR_SIP3_fungi"/>
    <property type="match status" value="1"/>
</dbReference>
<accession>A0AAD5BJK5</accession>
<evidence type="ECO:0000259" key="7">
    <source>
        <dbReference type="PROSITE" id="PS50003"/>
    </source>
</evidence>
<reference evidence="9 10" key="1">
    <citation type="journal article" date="2022" name="DNA Res.">
        <title>Genome analysis of five recently described species of the CUG-Ser clade uncovers Candida theae as a new hybrid lineage with pathogenic potential in the Candida parapsilosis species complex.</title>
        <authorList>
            <person name="Mixao V."/>
            <person name="Del Olmo V."/>
            <person name="Hegedusova E."/>
            <person name="Saus E."/>
            <person name="Pryszcz L."/>
            <person name="Cillingova A."/>
            <person name="Nosek J."/>
            <person name="Gabaldon T."/>
        </authorList>
    </citation>
    <scope>NUCLEOTIDE SEQUENCE [LARGE SCALE GENOMIC DNA]</scope>
    <source>
        <strain evidence="9 10">CBS 12239</strain>
    </source>
</reference>
<dbReference type="PROSITE" id="PS51778">
    <property type="entry name" value="VAST"/>
    <property type="match status" value="1"/>
</dbReference>
<keyword evidence="10" id="KW-1185">Reference proteome</keyword>
<dbReference type="SMART" id="SM00233">
    <property type="entry name" value="PH"/>
    <property type="match status" value="1"/>
</dbReference>
<dbReference type="InterPro" id="IPR039463">
    <property type="entry name" value="Sip3/Lam1_BAR"/>
</dbReference>
<dbReference type="AlphaFoldDB" id="A0AAD5BJK5"/>
<gene>
    <name evidence="9" type="ORF">KGF57_000379</name>
</gene>
<dbReference type="Pfam" id="PF00169">
    <property type="entry name" value="PH"/>
    <property type="match status" value="1"/>
</dbReference>
<dbReference type="InterPro" id="IPR042067">
    <property type="entry name" value="Sip3_PH"/>
</dbReference>
<evidence type="ECO:0000313" key="9">
    <source>
        <dbReference type="EMBL" id="KAI5967436.1"/>
    </source>
</evidence>
<feature type="compositionally biased region" description="Low complexity" evidence="5">
    <location>
        <begin position="7"/>
        <end position="28"/>
    </location>
</feature>
<dbReference type="InterPro" id="IPR031968">
    <property type="entry name" value="VASt"/>
</dbReference>
<evidence type="ECO:0000256" key="6">
    <source>
        <dbReference type="SAM" id="Phobius"/>
    </source>
</evidence>
<dbReference type="RefSeq" id="XP_051611097.1">
    <property type="nucleotide sequence ID" value="XM_051753243.1"/>
</dbReference>
<protein>
    <submittedName>
        <fullName evidence="9">SIP3</fullName>
    </submittedName>
</protein>
<dbReference type="SUPFAM" id="SSF103657">
    <property type="entry name" value="BAR/IMD domain-like"/>
    <property type="match status" value="1"/>
</dbReference>
<feature type="transmembrane region" description="Helical" evidence="6">
    <location>
        <begin position="1027"/>
        <end position="1046"/>
    </location>
</feature>
<sequence length="1237" mass="141384">MSSNGMSSSAKESQQKQQQSATSQSNSTKVRQNPTHQILRQFKLISVNFKEAALDSPSFRASVNHLDVQLMNIEQWFSALSSSMKKMPKYIKEVETFCDSFLEYLFPSFLQEGFVDQEYSSQALRATLAGMKQIWSRSLFALNISPSISNDLTQFRTANLIKYKELRRKFEMSQRKYDRYLNVFVSSSKSKDAVSVIEDAKQLYQVRKEYLHISLDLICEMQDLRTSLDKLIVSLISTLWEKKYSVFATNGPGDLLAKHYSQIQRVQGWSKSIMTASNDLKNDMLLARKQVEDGSSLQFQPSLNANDYKVSTISYKSLQDINEFAIEKHGYLFMKTWTDRSVKPIWVRRWCFIKNGVFGMFLLSASQTSVQESDKIGLFLCNIRYAPNEDRRFCFDVKTSEITITLQAESLVELKSWLKVFDNEKDRISALPPDDDLFRVASTRFPPIFAEFASTENTSVDLELSSSKVFNSSGSAIVSSSMIRNYDKFAKALGVDLYADMPRVHPPIITDRTRDSFVAHCASFKAIDIPHALTANVWGSVNWGLYYLTGANDIEKTPFKRILVDQSMIEYQAKHNDSAVPYPPFYPRDLITFDIQMRALFDNVVEVGEYCVMSFCCIWAPNSKQELSGRSFITTHHIYFYMQALGFVALYKSYIGECVSIEATSQPGYDSLKVYTIDGSIKMKLFMENAKIIRNKFQYLIDNIVSENPKNLEDVLVSFKEIEADINQETHDRDVVREINNLTKTLSNKAVINNRFFVGGDTASILPNKSGKVTSYQVDFTSQFSLVSEKSYSLPPKAIFHALLGDDSEIFNRQTATLKFGFEVKKPWRLDTQNGNVLYRQGVRPVLLNGKAKQLKYQQIIEKMDDNSYYVFTYKLSHFDFLLGSPFSLLVKFVLVGAAGKRTKVYYYLKTIFERGSCWNPIINQITRSICFDQFSKIDQKLRNAVKAVGTHGQIVKAIYLYGKLSHTSDPDTDDFSLQTPVIQLGVADCVSLLTHRTGTFIRDVIIGLITIIIEFARLVFNNLKSNQIYLLMIIVLIGSNVFLLGKTSITYWTVHRSNSLAEDFVRQNPLILQRAVYSQDVMDEFKAQVGSLNSTISSSKPFQIFESESFTYNYQNLSKLINDGGVLGKPDVQDIHNKLRSEFRSIGIERYDLLVKLRLLQTREKEIIQREFSNWLVNEVDRCDSMQEYVVAGLQNEKKRRQVHGGTIQQNSDLVEGVDEVVNYCNNCKQLLSSLL</sequence>
<dbReference type="InterPro" id="IPR004148">
    <property type="entry name" value="BAR_dom"/>
</dbReference>
<evidence type="ECO:0000256" key="4">
    <source>
        <dbReference type="ARBA" id="ARBA00023136"/>
    </source>
</evidence>
<dbReference type="Pfam" id="PF16746">
    <property type="entry name" value="BAR_3"/>
    <property type="match status" value="1"/>
</dbReference>
<name>A0AAD5BJK5_9ASCO</name>
<dbReference type="Gene3D" id="1.20.1270.60">
    <property type="entry name" value="Arfaptin homology (AH) domain/BAR domain"/>
    <property type="match status" value="1"/>
</dbReference>
<dbReference type="EMBL" id="JAIHNG010000029">
    <property type="protein sequence ID" value="KAI5967436.1"/>
    <property type="molecule type" value="Genomic_DNA"/>
</dbReference>
<dbReference type="Proteomes" id="UP001204833">
    <property type="component" value="Unassembled WGS sequence"/>
</dbReference>
<dbReference type="GO" id="GO:0005737">
    <property type="term" value="C:cytoplasm"/>
    <property type="evidence" value="ECO:0007669"/>
    <property type="project" value="InterPro"/>
</dbReference>
<dbReference type="InterPro" id="IPR001849">
    <property type="entry name" value="PH_domain"/>
</dbReference>
<feature type="domain" description="PH" evidence="7">
    <location>
        <begin position="325"/>
        <end position="426"/>
    </location>
</feature>
<dbReference type="InterPro" id="IPR011993">
    <property type="entry name" value="PH-like_dom_sf"/>
</dbReference>
<feature type="domain" description="VASt" evidence="8">
    <location>
        <begin position="783"/>
        <end position="950"/>
    </location>
</feature>
<evidence type="ECO:0000313" key="10">
    <source>
        <dbReference type="Proteomes" id="UP001204833"/>
    </source>
</evidence>
<feature type="region of interest" description="Disordered" evidence="5">
    <location>
        <begin position="1"/>
        <end position="33"/>
    </location>
</feature>
<dbReference type="InterPro" id="IPR027267">
    <property type="entry name" value="AH/BAR_dom_sf"/>
</dbReference>
<dbReference type="SUPFAM" id="SSF50729">
    <property type="entry name" value="PH domain-like"/>
    <property type="match status" value="1"/>
</dbReference>
<evidence type="ECO:0000256" key="1">
    <source>
        <dbReference type="ARBA" id="ARBA00004370"/>
    </source>
</evidence>
<dbReference type="GO" id="GO:0016020">
    <property type="term" value="C:membrane"/>
    <property type="evidence" value="ECO:0007669"/>
    <property type="project" value="UniProtKB-SubCell"/>
</dbReference>
<keyword evidence="4 6" id="KW-0472">Membrane</keyword>
<evidence type="ECO:0000256" key="2">
    <source>
        <dbReference type="ARBA" id="ARBA00022692"/>
    </source>
</evidence>
<keyword evidence="3 6" id="KW-1133">Transmembrane helix</keyword>
<organism evidence="9 10">
    <name type="scientific">Candida theae</name>
    <dbReference type="NCBI Taxonomy" id="1198502"/>
    <lineage>
        <taxon>Eukaryota</taxon>
        <taxon>Fungi</taxon>
        <taxon>Dikarya</taxon>
        <taxon>Ascomycota</taxon>
        <taxon>Saccharomycotina</taxon>
        <taxon>Pichiomycetes</taxon>
        <taxon>Debaryomycetaceae</taxon>
        <taxon>Candida/Lodderomyces clade</taxon>
        <taxon>Candida</taxon>
    </lineage>
</organism>
<dbReference type="PANTHER" id="PTHR14248">
    <property type="entry name" value="CYCLIN Y, ISOFORM A"/>
    <property type="match status" value="1"/>
</dbReference>
<dbReference type="CDD" id="cd13280">
    <property type="entry name" value="PH_SIP3"/>
    <property type="match status" value="1"/>
</dbReference>
<proteinExistence type="predicted"/>